<dbReference type="RefSeq" id="XP_039135099.1">
    <property type="nucleotide sequence ID" value="XM_039279165.1"/>
</dbReference>
<dbReference type="InterPro" id="IPR015495">
    <property type="entry name" value="Myb_TF_plants"/>
</dbReference>
<dbReference type="PROSITE" id="PS51294">
    <property type="entry name" value="HTH_MYB"/>
    <property type="match status" value="2"/>
</dbReference>
<dbReference type="GO" id="GO:0005634">
    <property type="term" value="C:nucleus"/>
    <property type="evidence" value="ECO:0007669"/>
    <property type="project" value="UniProtKB-SubCell"/>
</dbReference>
<dbReference type="InterPro" id="IPR017930">
    <property type="entry name" value="Myb_dom"/>
</dbReference>
<evidence type="ECO:0000256" key="2">
    <source>
        <dbReference type="ARBA" id="ARBA00022737"/>
    </source>
</evidence>
<evidence type="ECO:0000256" key="3">
    <source>
        <dbReference type="ARBA" id="ARBA00023015"/>
    </source>
</evidence>
<comment type="subcellular location">
    <subcellularLocation>
        <location evidence="1">Nucleus</location>
    </subcellularLocation>
</comment>
<feature type="domain" description="HTH myb-type" evidence="8">
    <location>
        <begin position="9"/>
        <end position="61"/>
    </location>
</feature>
<keyword evidence="5" id="KW-0804">Transcription</keyword>
<evidence type="ECO:0000259" key="8">
    <source>
        <dbReference type="PROSITE" id="PS51294"/>
    </source>
</evidence>
<evidence type="ECO:0000313" key="10">
    <source>
        <dbReference type="RefSeq" id="XP_039135099.1"/>
    </source>
</evidence>
<dbReference type="FunFam" id="1.10.10.60:FF:000349">
    <property type="entry name" value="Transcription factor MYB39"/>
    <property type="match status" value="1"/>
</dbReference>
<dbReference type="Pfam" id="PF00249">
    <property type="entry name" value="Myb_DNA-binding"/>
    <property type="match status" value="2"/>
</dbReference>
<dbReference type="FunFam" id="1.10.10.60:FF:000001">
    <property type="entry name" value="MYB-related transcription factor"/>
    <property type="match status" value="1"/>
</dbReference>
<keyword evidence="2" id="KW-0677">Repeat</keyword>
<evidence type="ECO:0000256" key="5">
    <source>
        <dbReference type="ARBA" id="ARBA00023163"/>
    </source>
</evidence>
<keyword evidence="4" id="KW-0238">DNA-binding</keyword>
<keyword evidence="9" id="KW-1185">Reference proteome</keyword>
<dbReference type="PANTHER" id="PTHR47994">
    <property type="entry name" value="F14D16.11-RELATED"/>
    <property type="match status" value="1"/>
</dbReference>
<name>A0AB40C6Z1_DIOCR</name>
<dbReference type="GO" id="GO:0003677">
    <property type="term" value="F:DNA binding"/>
    <property type="evidence" value="ECO:0007669"/>
    <property type="project" value="UniProtKB-KW"/>
</dbReference>
<reference evidence="10" key="1">
    <citation type="submission" date="2025-08" db="UniProtKB">
        <authorList>
            <consortium name="RefSeq"/>
        </authorList>
    </citation>
    <scope>IDENTIFICATION</scope>
</reference>
<dbReference type="SUPFAM" id="SSF46689">
    <property type="entry name" value="Homeodomain-like"/>
    <property type="match status" value="1"/>
</dbReference>
<dbReference type="InterPro" id="IPR009057">
    <property type="entry name" value="Homeodomain-like_sf"/>
</dbReference>
<dbReference type="CDD" id="cd00167">
    <property type="entry name" value="SANT"/>
    <property type="match status" value="2"/>
</dbReference>
<feature type="domain" description="Myb-like" evidence="7">
    <location>
        <begin position="62"/>
        <end position="112"/>
    </location>
</feature>
<evidence type="ECO:0000256" key="1">
    <source>
        <dbReference type="ARBA" id="ARBA00004123"/>
    </source>
</evidence>
<gene>
    <name evidence="10" type="primary">LOC120272348</name>
</gene>
<feature type="domain" description="HTH myb-type" evidence="8">
    <location>
        <begin position="62"/>
        <end position="116"/>
    </location>
</feature>
<evidence type="ECO:0000256" key="6">
    <source>
        <dbReference type="ARBA" id="ARBA00023242"/>
    </source>
</evidence>
<evidence type="ECO:0000256" key="4">
    <source>
        <dbReference type="ARBA" id="ARBA00023125"/>
    </source>
</evidence>
<feature type="domain" description="Myb-like" evidence="7">
    <location>
        <begin position="9"/>
        <end position="61"/>
    </location>
</feature>
<evidence type="ECO:0000313" key="9">
    <source>
        <dbReference type="Proteomes" id="UP001515500"/>
    </source>
</evidence>
<dbReference type="Gene3D" id="1.10.10.60">
    <property type="entry name" value="Homeodomain-like"/>
    <property type="match status" value="2"/>
</dbReference>
<proteinExistence type="predicted"/>
<dbReference type="AlphaFoldDB" id="A0AB40C6Z1"/>
<dbReference type="PANTHER" id="PTHR47994:SF5">
    <property type="entry name" value="F14D16.11-RELATED"/>
    <property type="match status" value="1"/>
</dbReference>
<dbReference type="GeneID" id="120272348"/>
<protein>
    <submittedName>
        <fullName evidence="10">Transcription factor MYB93-like</fullName>
    </submittedName>
</protein>
<dbReference type="PROSITE" id="PS50090">
    <property type="entry name" value="MYB_LIKE"/>
    <property type="match status" value="2"/>
</dbReference>
<sequence length="301" mass="33875">MRRPPCCEEIGIKKGPWTPEEDKILIEHIQKHGQGSWIQLPKLAGLNRSGKSCRLRWINYLRPDIKRGRFDDEEQRLIIHLHSILGNKWSTMAAHLPGRTDNEIKNYWNTHLKKKLLQMGIDPVTHQPRTDLNLFSSLRNLVLASTNSNDSLTCSTDINALRLQADAANLAKLQLLQILMQFLACRYPTMESSSALIGTHQVNDQFDQGLVHGSMGVSQDALSVPAVISNPDSPGSNNGLFGNYSANPAPSVVPVSPENQKDIQDHMNWTEDCNSSRDWDELNLENLDNELGWKDILELIS</sequence>
<keyword evidence="3" id="KW-0805">Transcription regulation</keyword>
<keyword evidence="6" id="KW-0539">Nucleus</keyword>
<accession>A0AB40C6Z1</accession>
<evidence type="ECO:0000259" key="7">
    <source>
        <dbReference type="PROSITE" id="PS50090"/>
    </source>
</evidence>
<dbReference type="SMART" id="SM00717">
    <property type="entry name" value="SANT"/>
    <property type="match status" value="2"/>
</dbReference>
<organism evidence="9 10">
    <name type="scientific">Dioscorea cayennensis subsp. rotundata</name>
    <name type="common">White Guinea yam</name>
    <name type="synonym">Dioscorea rotundata</name>
    <dbReference type="NCBI Taxonomy" id="55577"/>
    <lineage>
        <taxon>Eukaryota</taxon>
        <taxon>Viridiplantae</taxon>
        <taxon>Streptophyta</taxon>
        <taxon>Embryophyta</taxon>
        <taxon>Tracheophyta</taxon>
        <taxon>Spermatophyta</taxon>
        <taxon>Magnoliopsida</taxon>
        <taxon>Liliopsida</taxon>
        <taxon>Dioscoreales</taxon>
        <taxon>Dioscoreaceae</taxon>
        <taxon>Dioscorea</taxon>
    </lineage>
</organism>
<dbReference type="InterPro" id="IPR001005">
    <property type="entry name" value="SANT/Myb"/>
</dbReference>
<dbReference type="Proteomes" id="UP001515500">
    <property type="component" value="Chromosome 11"/>
</dbReference>